<name>A0ABV8LHZ1_9ACTN</name>
<keyword evidence="4" id="KW-0788">Thiol protease</keyword>
<dbReference type="InterPro" id="IPR000064">
    <property type="entry name" value="NLP_P60_dom"/>
</dbReference>
<evidence type="ECO:0000256" key="4">
    <source>
        <dbReference type="ARBA" id="ARBA00022807"/>
    </source>
</evidence>
<evidence type="ECO:0000256" key="2">
    <source>
        <dbReference type="ARBA" id="ARBA00022670"/>
    </source>
</evidence>
<dbReference type="InterPro" id="IPR038765">
    <property type="entry name" value="Papain-like_cys_pep_sf"/>
</dbReference>
<protein>
    <submittedName>
        <fullName evidence="6">NlpC/P60 family protein</fullName>
    </submittedName>
</protein>
<dbReference type="Gene3D" id="3.90.1720.10">
    <property type="entry name" value="endopeptidase domain like (from Nostoc punctiforme)"/>
    <property type="match status" value="1"/>
</dbReference>
<gene>
    <name evidence="6" type="ORF">ACFOZ4_07985</name>
</gene>
<dbReference type="PANTHER" id="PTHR47053">
    <property type="entry name" value="MUREIN DD-ENDOPEPTIDASE MEPH-RELATED"/>
    <property type="match status" value="1"/>
</dbReference>
<keyword evidence="2" id="KW-0645">Protease</keyword>
<evidence type="ECO:0000256" key="3">
    <source>
        <dbReference type="ARBA" id="ARBA00022801"/>
    </source>
</evidence>
<dbReference type="PANTHER" id="PTHR47053:SF3">
    <property type="entry name" value="GAMMA-D-GLUTAMYL-L-LYSINE DIPEPTIDYL-PEPTIDASE"/>
    <property type="match status" value="1"/>
</dbReference>
<proteinExistence type="inferred from homology"/>
<dbReference type="Gene3D" id="2.30.30.40">
    <property type="entry name" value="SH3 Domains"/>
    <property type="match status" value="1"/>
</dbReference>
<sequence length="297" mass="31571">MQVAVAAAGLWTAPDAVRELDAPALAAPADVAAWVAAQGPDERRELWGRLDTQALLGDTVLVDDVKEGWAQVVVPSQSCRKDPRGYPGWLPLSQLATPAEETGEQAVVVVPTTCVRAEPGGEPLIDGVSFATILPVQGGDEDWARVNLPGGGAGYLPRAHLCAYPSESDLPSAEQLLSTGRQFLGLMYLAGGVTAHGLDCSGLTYGLYRRFGQLIPRDATDQYAVGEPVELADLAAGDLMFFRKPDTGFVYHVGICAGVVDGWPSMLHCSQTDWDTLDGPISEVRHGHLFAARRLLG</sequence>
<dbReference type="Pfam" id="PF23795">
    <property type="entry name" value="SH3_YKFC_2nd"/>
    <property type="match status" value="1"/>
</dbReference>
<organism evidence="6 7">
    <name type="scientific">Hamadaea flava</name>
    <dbReference type="NCBI Taxonomy" id="1742688"/>
    <lineage>
        <taxon>Bacteria</taxon>
        <taxon>Bacillati</taxon>
        <taxon>Actinomycetota</taxon>
        <taxon>Actinomycetes</taxon>
        <taxon>Micromonosporales</taxon>
        <taxon>Micromonosporaceae</taxon>
        <taxon>Hamadaea</taxon>
    </lineage>
</organism>
<comment type="caution">
    <text evidence="6">The sequence shown here is derived from an EMBL/GenBank/DDBJ whole genome shotgun (WGS) entry which is preliminary data.</text>
</comment>
<dbReference type="InterPro" id="IPR057812">
    <property type="entry name" value="SH3_YKFC_2nd"/>
</dbReference>
<keyword evidence="7" id="KW-1185">Reference proteome</keyword>
<dbReference type="Proteomes" id="UP001595816">
    <property type="component" value="Unassembled WGS sequence"/>
</dbReference>
<accession>A0ABV8LHZ1</accession>
<evidence type="ECO:0000313" key="7">
    <source>
        <dbReference type="Proteomes" id="UP001595816"/>
    </source>
</evidence>
<keyword evidence="3" id="KW-0378">Hydrolase</keyword>
<dbReference type="PROSITE" id="PS51935">
    <property type="entry name" value="NLPC_P60"/>
    <property type="match status" value="1"/>
</dbReference>
<dbReference type="Pfam" id="PF18348">
    <property type="entry name" value="SH3_16"/>
    <property type="match status" value="1"/>
</dbReference>
<evidence type="ECO:0000256" key="1">
    <source>
        <dbReference type="ARBA" id="ARBA00007074"/>
    </source>
</evidence>
<feature type="domain" description="NlpC/P60" evidence="5">
    <location>
        <begin position="170"/>
        <end position="296"/>
    </location>
</feature>
<evidence type="ECO:0000313" key="6">
    <source>
        <dbReference type="EMBL" id="MFC4130541.1"/>
    </source>
</evidence>
<dbReference type="InterPro" id="IPR041382">
    <property type="entry name" value="SH3_16"/>
</dbReference>
<dbReference type="InterPro" id="IPR051202">
    <property type="entry name" value="Peptidase_C40"/>
</dbReference>
<reference evidence="7" key="1">
    <citation type="journal article" date="2019" name="Int. J. Syst. Evol. Microbiol.">
        <title>The Global Catalogue of Microorganisms (GCM) 10K type strain sequencing project: providing services to taxonomists for standard genome sequencing and annotation.</title>
        <authorList>
            <consortium name="The Broad Institute Genomics Platform"/>
            <consortium name="The Broad Institute Genome Sequencing Center for Infectious Disease"/>
            <person name="Wu L."/>
            <person name="Ma J."/>
        </authorList>
    </citation>
    <scope>NUCLEOTIDE SEQUENCE [LARGE SCALE GENOMIC DNA]</scope>
    <source>
        <strain evidence="7">CGMCC 4.7289</strain>
    </source>
</reference>
<dbReference type="SUPFAM" id="SSF54001">
    <property type="entry name" value="Cysteine proteinases"/>
    <property type="match status" value="1"/>
</dbReference>
<comment type="similarity">
    <text evidence="1">Belongs to the peptidase C40 family.</text>
</comment>
<dbReference type="EMBL" id="JBHSAY010000005">
    <property type="protein sequence ID" value="MFC4130541.1"/>
    <property type="molecule type" value="Genomic_DNA"/>
</dbReference>
<evidence type="ECO:0000259" key="5">
    <source>
        <dbReference type="PROSITE" id="PS51935"/>
    </source>
</evidence>
<dbReference type="Pfam" id="PF00877">
    <property type="entry name" value="NLPC_P60"/>
    <property type="match status" value="1"/>
</dbReference>
<dbReference type="RefSeq" id="WP_253763680.1">
    <property type="nucleotide sequence ID" value="NZ_JAMZDZ010000001.1"/>
</dbReference>